<keyword evidence="4" id="KW-0804">Transcription</keyword>
<feature type="region of interest" description="Disordered" evidence="6">
    <location>
        <begin position="479"/>
        <end position="542"/>
    </location>
</feature>
<dbReference type="Proteomes" id="UP000797356">
    <property type="component" value="Chromosome 8"/>
</dbReference>
<dbReference type="InterPro" id="IPR045843">
    <property type="entry name" value="IND-like"/>
</dbReference>
<comment type="similarity">
    <text evidence="2">Belongs to the bHLH protein family.</text>
</comment>
<evidence type="ECO:0000256" key="4">
    <source>
        <dbReference type="ARBA" id="ARBA00023163"/>
    </source>
</evidence>
<feature type="region of interest" description="Disordered" evidence="6">
    <location>
        <begin position="268"/>
        <end position="321"/>
    </location>
</feature>
<evidence type="ECO:0000313" key="8">
    <source>
        <dbReference type="EMBL" id="KAG1358862.1"/>
    </source>
</evidence>
<evidence type="ECO:0000256" key="3">
    <source>
        <dbReference type="ARBA" id="ARBA00023015"/>
    </source>
</evidence>
<evidence type="ECO:0000256" key="6">
    <source>
        <dbReference type="SAM" id="MobiDB-lite"/>
    </source>
</evidence>
<comment type="subcellular location">
    <subcellularLocation>
        <location evidence="1">Nucleus</location>
    </subcellularLocation>
</comment>
<dbReference type="GO" id="GO:0000981">
    <property type="term" value="F:DNA-binding transcription factor activity, RNA polymerase II-specific"/>
    <property type="evidence" value="ECO:0007669"/>
    <property type="project" value="TreeGrafter"/>
</dbReference>
<dbReference type="SUPFAM" id="SSF47459">
    <property type="entry name" value="HLH, helix-loop-helix DNA-binding domain"/>
    <property type="match status" value="2"/>
</dbReference>
<sequence>MDDFTDPFLSSQTWPDANTSARSSWIGTTVSQTTSLLAGSLEAYGDAKNAPICAIPAGHIIGNACAEEVNLHSHDSTSSIFIHGNIKYGIDKDMFPGEKLSLYRLHRQNSQPSLQDNMTQESHFSLLGAIESNSTAGTFGSDLNPSCSVAFPHSSLTMSGSIESNGGELSAFTQSLGDAHSISSLPAMWPSSYTGVSSLMGQGRLQAFGQELEIDNVILRKTCVEDGKFAPLEELPAASLHEHNELHNPNFPSLSGGQQIKLTGGDLQQQLPPSIEGNTSKHHMNHSSSTQSQSTPSNADGCNEAVKPRVRARRGQATDPHSIAERVRREKIAERMKNLQELVPNSNKVRREKIAERMKNLQELVPNSNKTDKASMLDEIIDYVKFLQLQVKVLSMSRLGAAGAVVPLLTDSQAEGNLLLSSPSVALGTDLSESQDSLAFEQEVVKLMESNVTMAMQYLQSKGLCLMPIALATAISSQKGSSSSAIPPDRRKPDVSHGVICPTNQCTMERNGPEDGPNGFNGPVVREAQKPVGNAKMLKPKA</sequence>
<dbReference type="OrthoDB" id="759159at2759"/>
<keyword evidence="3" id="KW-0805">Transcription regulation</keyword>
<dbReference type="PANTHER" id="PTHR16223:SF215">
    <property type="entry name" value="OS02G0564700 PROTEIN"/>
    <property type="match status" value="1"/>
</dbReference>
<keyword evidence="5" id="KW-0539">Nucleus</keyword>
<evidence type="ECO:0000259" key="7">
    <source>
        <dbReference type="PROSITE" id="PS50888"/>
    </source>
</evidence>
<dbReference type="GO" id="GO:0000978">
    <property type="term" value="F:RNA polymerase II cis-regulatory region sequence-specific DNA binding"/>
    <property type="evidence" value="ECO:0007669"/>
    <property type="project" value="TreeGrafter"/>
</dbReference>
<name>A0A8K0IHM1_COCNU</name>
<dbReference type="GO" id="GO:0046983">
    <property type="term" value="F:protein dimerization activity"/>
    <property type="evidence" value="ECO:0007669"/>
    <property type="project" value="InterPro"/>
</dbReference>
<feature type="compositionally biased region" description="Low complexity" evidence="6">
    <location>
        <begin position="287"/>
        <end position="297"/>
    </location>
</feature>
<dbReference type="AlphaFoldDB" id="A0A8K0IHM1"/>
<evidence type="ECO:0000256" key="2">
    <source>
        <dbReference type="ARBA" id="ARBA00005510"/>
    </source>
</evidence>
<organism evidence="8 9">
    <name type="scientific">Cocos nucifera</name>
    <name type="common">Coconut palm</name>
    <dbReference type="NCBI Taxonomy" id="13894"/>
    <lineage>
        <taxon>Eukaryota</taxon>
        <taxon>Viridiplantae</taxon>
        <taxon>Streptophyta</taxon>
        <taxon>Embryophyta</taxon>
        <taxon>Tracheophyta</taxon>
        <taxon>Spermatophyta</taxon>
        <taxon>Magnoliopsida</taxon>
        <taxon>Liliopsida</taxon>
        <taxon>Arecaceae</taxon>
        <taxon>Arecoideae</taxon>
        <taxon>Cocoseae</taxon>
        <taxon>Attaleinae</taxon>
        <taxon>Cocos</taxon>
    </lineage>
</organism>
<protein>
    <submittedName>
        <fullName evidence="8">Transcription factor bHLH78</fullName>
    </submittedName>
</protein>
<dbReference type="PROSITE" id="PS50888">
    <property type="entry name" value="BHLH"/>
    <property type="match status" value="1"/>
</dbReference>
<feature type="domain" description="BHLH" evidence="7">
    <location>
        <begin position="316"/>
        <end position="387"/>
    </location>
</feature>
<evidence type="ECO:0000256" key="5">
    <source>
        <dbReference type="ARBA" id="ARBA00023242"/>
    </source>
</evidence>
<accession>A0A8K0IHM1</accession>
<feature type="compositionally biased region" description="Polar residues" evidence="6">
    <location>
        <begin position="268"/>
        <end position="278"/>
    </location>
</feature>
<dbReference type="EMBL" id="CM017879">
    <property type="protein sequence ID" value="KAG1358862.1"/>
    <property type="molecule type" value="Genomic_DNA"/>
</dbReference>
<dbReference type="Pfam" id="PF00010">
    <property type="entry name" value="HLH"/>
    <property type="match status" value="1"/>
</dbReference>
<proteinExistence type="inferred from homology"/>
<evidence type="ECO:0000313" key="9">
    <source>
        <dbReference type="Proteomes" id="UP000797356"/>
    </source>
</evidence>
<comment type="caution">
    <text evidence="8">The sequence shown here is derived from an EMBL/GenBank/DDBJ whole genome shotgun (WGS) entry which is preliminary data.</text>
</comment>
<evidence type="ECO:0000256" key="1">
    <source>
        <dbReference type="ARBA" id="ARBA00004123"/>
    </source>
</evidence>
<dbReference type="InterPro" id="IPR036638">
    <property type="entry name" value="HLH_DNA-bd_sf"/>
</dbReference>
<dbReference type="GO" id="GO:0005634">
    <property type="term" value="C:nucleus"/>
    <property type="evidence" value="ECO:0007669"/>
    <property type="project" value="UniProtKB-SubCell"/>
</dbReference>
<reference evidence="8" key="1">
    <citation type="journal article" date="2017" name="Gigascience">
        <title>The genome draft of coconut (Cocos nucifera).</title>
        <authorList>
            <person name="Xiao Y."/>
            <person name="Xu P."/>
            <person name="Fan H."/>
            <person name="Baudouin L."/>
            <person name="Xia W."/>
            <person name="Bocs S."/>
            <person name="Xu J."/>
            <person name="Li Q."/>
            <person name="Guo A."/>
            <person name="Zhou L."/>
            <person name="Li J."/>
            <person name="Wu Y."/>
            <person name="Ma Z."/>
            <person name="Armero A."/>
            <person name="Issali A.E."/>
            <person name="Liu N."/>
            <person name="Peng M."/>
            <person name="Yang Y."/>
        </authorList>
    </citation>
    <scope>NUCLEOTIDE SEQUENCE</scope>
    <source>
        <tissue evidence="8">Spear leaf of Hainan Tall coconut</tissue>
    </source>
</reference>
<gene>
    <name evidence="8" type="ORF">COCNU_08G003080</name>
</gene>
<reference evidence="8" key="2">
    <citation type="submission" date="2019-07" db="EMBL/GenBank/DDBJ databases">
        <authorList>
            <person name="Yang Y."/>
            <person name="Bocs S."/>
            <person name="Baudouin L."/>
        </authorList>
    </citation>
    <scope>NUCLEOTIDE SEQUENCE</scope>
    <source>
        <tissue evidence="8">Spear leaf of Hainan Tall coconut</tissue>
    </source>
</reference>
<keyword evidence="9" id="KW-1185">Reference proteome</keyword>
<dbReference type="SMART" id="SM00353">
    <property type="entry name" value="HLH"/>
    <property type="match status" value="1"/>
</dbReference>
<dbReference type="Gene3D" id="4.10.280.10">
    <property type="entry name" value="Helix-loop-helix DNA-binding domain"/>
    <property type="match status" value="2"/>
</dbReference>
<dbReference type="InterPro" id="IPR011598">
    <property type="entry name" value="bHLH_dom"/>
</dbReference>
<dbReference type="PANTHER" id="PTHR16223">
    <property type="entry name" value="TRANSCRIPTION FACTOR BHLH83-RELATED"/>
    <property type="match status" value="1"/>
</dbReference>